<dbReference type="EMBL" id="CP073078">
    <property type="protein sequence ID" value="QUD89553.1"/>
    <property type="molecule type" value="Genomic_DNA"/>
</dbReference>
<organism evidence="1 2">
    <name type="scientific">Phenylobacterium montanum</name>
    <dbReference type="NCBI Taxonomy" id="2823693"/>
    <lineage>
        <taxon>Bacteria</taxon>
        <taxon>Pseudomonadati</taxon>
        <taxon>Pseudomonadota</taxon>
        <taxon>Alphaproteobacteria</taxon>
        <taxon>Caulobacterales</taxon>
        <taxon>Caulobacteraceae</taxon>
        <taxon>Phenylobacterium</taxon>
    </lineage>
</organism>
<proteinExistence type="predicted"/>
<dbReference type="KEGG" id="caul:KCG34_06640"/>
<protein>
    <submittedName>
        <fullName evidence="1">Uncharacterized protein</fullName>
    </submittedName>
</protein>
<dbReference type="Proteomes" id="UP000676409">
    <property type="component" value="Chromosome"/>
</dbReference>
<evidence type="ECO:0000313" key="1">
    <source>
        <dbReference type="EMBL" id="QUD89553.1"/>
    </source>
</evidence>
<dbReference type="RefSeq" id="WP_211939605.1">
    <property type="nucleotide sequence ID" value="NZ_CP073078.1"/>
</dbReference>
<sequence length="82" mass="9034">MPTELSRRYGLESRSWMPDLGSMPVTVVRKPKKAVKATKAKAMVLGLAKDGIKILKQGRSKHFTQKEALETARKVVAARAGK</sequence>
<gene>
    <name evidence="1" type="ORF">KCG34_06640</name>
</gene>
<keyword evidence="2" id="KW-1185">Reference proteome</keyword>
<name>A0A975IW66_9CAUL</name>
<evidence type="ECO:0000313" key="2">
    <source>
        <dbReference type="Proteomes" id="UP000676409"/>
    </source>
</evidence>
<reference evidence="1" key="1">
    <citation type="submission" date="2021-04" db="EMBL/GenBank/DDBJ databases">
        <title>The complete genome sequence of Caulobacter sp. S6.</title>
        <authorList>
            <person name="Tang Y."/>
            <person name="Ouyang W."/>
            <person name="Liu Q."/>
            <person name="Huang B."/>
            <person name="Guo Z."/>
            <person name="Lei P."/>
        </authorList>
    </citation>
    <scope>NUCLEOTIDE SEQUENCE</scope>
    <source>
        <strain evidence="1">S6</strain>
    </source>
</reference>
<accession>A0A975IW66</accession>
<dbReference type="AlphaFoldDB" id="A0A975IW66"/>